<comment type="caution">
    <text evidence="2">The sequence shown here is derived from an EMBL/GenBank/DDBJ whole genome shotgun (WGS) entry which is preliminary data.</text>
</comment>
<feature type="compositionally biased region" description="Basic and acidic residues" evidence="1">
    <location>
        <begin position="174"/>
        <end position="198"/>
    </location>
</feature>
<proteinExistence type="predicted"/>
<dbReference type="AlphaFoldDB" id="A0A6A4ZRI9"/>
<gene>
    <name evidence="2" type="ORF">As57867_003369</name>
</gene>
<evidence type="ECO:0000313" key="2">
    <source>
        <dbReference type="EMBL" id="KAF0715402.1"/>
    </source>
</evidence>
<reference evidence="2" key="1">
    <citation type="submission" date="2019-06" db="EMBL/GenBank/DDBJ databases">
        <title>Genomics analysis of Aphanomyces spp. identifies a new class of oomycete effector associated with host adaptation.</title>
        <authorList>
            <person name="Gaulin E."/>
        </authorList>
    </citation>
    <scope>NUCLEOTIDE SEQUENCE</scope>
    <source>
        <strain evidence="2">CBS 578.67</strain>
    </source>
</reference>
<sequence>HRVELVAAVHCRKTTLFRALVAWTAWTKCARAQKEAAGHASTRRRRADTLLTLVLAPTHRPGVNTTSRGTSPSLPPDHETRRLRRRPWRTSGVAPPSPPPNAVHVGTSPPKKSTKKVIVMRVPATTVVPAAIADMHVRQDERRKRWEALQAKYEAARAAREETERQVAAEAEAAVERQKDAARAKKNEAKREAARAAAERERRRQLAIEQWALAKQHATRASVRHRGFYPWRALVAHRRVLLQKAQNWHADAVVQAAWTRWRQFLARRRVVEQERLQARLTIVAQWHVAHVARRCLRQWRGHYERLRGKATAVAALVWRRLGKRVLHVGREVAAARRAQLMDAQHVLARRTMAHGFSMWTTRVKTWRAARVAAAEKAALWSKVKGWLNED</sequence>
<feature type="compositionally biased region" description="Polar residues" evidence="1">
    <location>
        <begin position="63"/>
        <end position="72"/>
    </location>
</feature>
<evidence type="ECO:0008006" key="3">
    <source>
        <dbReference type="Google" id="ProtNLM"/>
    </source>
</evidence>
<feature type="non-terminal residue" evidence="2">
    <location>
        <position position="1"/>
    </location>
</feature>
<feature type="region of interest" description="Disordered" evidence="1">
    <location>
        <begin position="170"/>
        <end position="198"/>
    </location>
</feature>
<accession>A0A6A4ZRI9</accession>
<feature type="region of interest" description="Disordered" evidence="1">
    <location>
        <begin position="56"/>
        <end position="115"/>
    </location>
</feature>
<protein>
    <recommendedName>
        <fullName evidence="3">Sfi1 spindle body domain-containing protein</fullName>
    </recommendedName>
</protein>
<evidence type="ECO:0000256" key="1">
    <source>
        <dbReference type="SAM" id="MobiDB-lite"/>
    </source>
</evidence>
<organism evidence="2">
    <name type="scientific">Aphanomyces stellatus</name>
    <dbReference type="NCBI Taxonomy" id="120398"/>
    <lineage>
        <taxon>Eukaryota</taxon>
        <taxon>Sar</taxon>
        <taxon>Stramenopiles</taxon>
        <taxon>Oomycota</taxon>
        <taxon>Saprolegniomycetes</taxon>
        <taxon>Saprolegniales</taxon>
        <taxon>Verrucalvaceae</taxon>
        <taxon>Aphanomyces</taxon>
    </lineage>
</organism>
<dbReference type="OrthoDB" id="77033at2759"/>
<name>A0A6A4ZRI9_9STRA</name>
<dbReference type="EMBL" id="VJMH01000591">
    <property type="protein sequence ID" value="KAF0715402.1"/>
    <property type="molecule type" value="Genomic_DNA"/>
</dbReference>